<evidence type="ECO:0000313" key="4">
    <source>
        <dbReference type="Proteomes" id="UP000512182"/>
    </source>
</evidence>
<dbReference type="AlphaFoldDB" id="A0A0P7NWB8"/>
<dbReference type="EMBL" id="CP056794">
    <property type="protein sequence ID" value="QLY99240.1"/>
    <property type="molecule type" value="Genomic_DNA"/>
</dbReference>
<sequence length="60" mass="6898">MDFILCVRRPTQEELNGIHAELMIEYADRPFTAELRQEVAEAARQRICQIISVEVLPKVG</sequence>
<reference evidence="2 4" key="2">
    <citation type="submission" date="2020-06" db="EMBL/GenBank/DDBJ databases">
        <title>REHAB project genomes.</title>
        <authorList>
            <person name="Shaw L.P."/>
        </authorList>
    </citation>
    <scope>NUCLEOTIDE SEQUENCE [LARGE SCALE GENOMIC DNA]</scope>
    <source>
        <strain evidence="2 4">RHBSTW-00177</strain>
    </source>
</reference>
<dbReference type="Proteomes" id="UP000512182">
    <property type="component" value="Chromosome"/>
</dbReference>
<evidence type="ECO:0000313" key="1">
    <source>
        <dbReference type="EMBL" id="KPO07355.1"/>
    </source>
</evidence>
<dbReference type="EMBL" id="LDYI01000140">
    <property type="protein sequence ID" value="KPO07355.1"/>
    <property type="molecule type" value="Genomic_DNA"/>
</dbReference>
<dbReference type="Proteomes" id="UP000050556">
    <property type="component" value="Unassembled WGS sequence"/>
</dbReference>
<dbReference type="PATRIC" id="fig|562.7813.peg.1799"/>
<accession>A0A0P7NWB8</accession>
<organism evidence="1 3">
    <name type="scientific">Escherichia coli</name>
    <dbReference type="NCBI Taxonomy" id="562"/>
    <lineage>
        <taxon>Bacteria</taxon>
        <taxon>Pseudomonadati</taxon>
        <taxon>Pseudomonadota</taxon>
        <taxon>Gammaproteobacteria</taxon>
        <taxon>Enterobacterales</taxon>
        <taxon>Enterobacteriaceae</taxon>
        <taxon>Escherichia</taxon>
    </lineage>
</organism>
<dbReference type="RefSeq" id="WP_023276964.1">
    <property type="nucleotide sequence ID" value="NZ_BFLM01000060.1"/>
</dbReference>
<evidence type="ECO:0000313" key="3">
    <source>
        <dbReference type="Proteomes" id="UP000050556"/>
    </source>
</evidence>
<evidence type="ECO:0000313" key="2">
    <source>
        <dbReference type="EMBL" id="QLY99240.1"/>
    </source>
</evidence>
<protein>
    <submittedName>
        <fullName evidence="1">Uncharacterized protein</fullName>
    </submittedName>
</protein>
<proteinExistence type="predicted"/>
<gene>
    <name evidence="1" type="ORF">ACU57_20685</name>
    <name evidence="2" type="ORF">HV109_22890</name>
</gene>
<reference evidence="1 3" key="1">
    <citation type="journal article" date="2015" name="Front. Microbiol.">
        <title>Genetic determinants of heat resistance in Escherichia coli.</title>
        <authorList>
            <person name="Mercer R.G."/>
            <person name="Zheng J."/>
            <person name="Garcia-Hernandez R."/>
            <person name="Ruan L."/>
            <person name="Ganzle M.G."/>
            <person name="McMullen L.M."/>
        </authorList>
    </citation>
    <scope>NUCLEOTIDE SEQUENCE [LARGE SCALE GENOMIC DNA]</scope>
    <source>
        <strain evidence="1 3">AW1.3</strain>
    </source>
</reference>
<name>A0A0P7NWB8_ECOLX</name>